<keyword evidence="9" id="KW-0648">Protein biosynthesis</keyword>
<evidence type="ECO:0000256" key="8">
    <source>
        <dbReference type="ARBA" id="ARBA00022840"/>
    </source>
</evidence>
<dbReference type="Gene3D" id="3.30.930.10">
    <property type="entry name" value="Bira Bifunctional Protein, Domain 2"/>
    <property type="match status" value="1"/>
</dbReference>
<feature type="compositionally biased region" description="Polar residues" evidence="17">
    <location>
        <begin position="339"/>
        <end position="357"/>
    </location>
</feature>
<dbReference type="Pfam" id="PF02403">
    <property type="entry name" value="Seryl_tRNA_N"/>
    <property type="match status" value="1"/>
</dbReference>
<dbReference type="InterPro" id="IPR015866">
    <property type="entry name" value="Ser-tRNA-synth_1_N"/>
</dbReference>
<dbReference type="InterPro" id="IPR002314">
    <property type="entry name" value="aa-tRNA-synt_IIb"/>
</dbReference>
<evidence type="ECO:0000256" key="3">
    <source>
        <dbReference type="ARBA" id="ARBA00010728"/>
    </source>
</evidence>
<feature type="compositionally biased region" description="Low complexity" evidence="17">
    <location>
        <begin position="123"/>
        <end position="132"/>
    </location>
</feature>
<keyword evidence="20" id="KW-1185">Reference proteome</keyword>
<dbReference type="PANTHER" id="PTHR43697:SF1">
    <property type="entry name" value="SERINE--TRNA LIGASE"/>
    <property type="match status" value="1"/>
</dbReference>
<dbReference type="SUPFAM" id="SSF55681">
    <property type="entry name" value="Class II aaRS and biotin synthetases"/>
    <property type="match status" value="1"/>
</dbReference>
<evidence type="ECO:0000313" key="19">
    <source>
        <dbReference type="EMBL" id="CAG8613365.1"/>
    </source>
</evidence>
<dbReference type="Pfam" id="PF00587">
    <property type="entry name" value="tRNA-synt_2b"/>
    <property type="match status" value="1"/>
</dbReference>
<feature type="compositionally biased region" description="Low complexity" evidence="17">
    <location>
        <begin position="63"/>
        <end position="76"/>
    </location>
</feature>
<dbReference type="GO" id="GO:0006434">
    <property type="term" value="P:seryl-tRNA aminoacylation"/>
    <property type="evidence" value="ECO:0007669"/>
    <property type="project" value="InterPro"/>
</dbReference>
<comment type="catalytic activity">
    <reaction evidence="14">
        <text>tRNA(Sec) + L-serine + ATP = L-seryl-tRNA(Sec) + AMP + diphosphate + H(+)</text>
        <dbReference type="Rhea" id="RHEA:42580"/>
        <dbReference type="Rhea" id="RHEA-COMP:9742"/>
        <dbReference type="Rhea" id="RHEA-COMP:10128"/>
        <dbReference type="ChEBI" id="CHEBI:15378"/>
        <dbReference type="ChEBI" id="CHEBI:30616"/>
        <dbReference type="ChEBI" id="CHEBI:33019"/>
        <dbReference type="ChEBI" id="CHEBI:33384"/>
        <dbReference type="ChEBI" id="CHEBI:78442"/>
        <dbReference type="ChEBI" id="CHEBI:78533"/>
        <dbReference type="ChEBI" id="CHEBI:456215"/>
        <dbReference type="EC" id="6.1.1.11"/>
    </reaction>
</comment>
<dbReference type="AlphaFoldDB" id="A0A9N9CUU0"/>
<feature type="compositionally biased region" description="Polar residues" evidence="17">
    <location>
        <begin position="49"/>
        <end position="58"/>
    </location>
</feature>
<evidence type="ECO:0000256" key="5">
    <source>
        <dbReference type="ARBA" id="ARBA00022490"/>
    </source>
</evidence>
<feature type="compositionally biased region" description="Low complexity" evidence="17">
    <location>
        <begin position="140"/>
        <end position="151"/>
    </location>
</feature>
<keyword evidence="8" id="KW-0067">ATP-binding</keyword>
<protein>
    <recommendedName>
        <fullName evidence="13">Serine--tRNA ligase</fullName>
        <ecNumber evidence="4">6.1.1.11</ecNumber>
    </recommendedName>
    <alternativeName>
        <fullName evidence="11">Seryl-tRNA synthetase</fullName>
    </alternativeName>
    <alternativeName>
        <fullName evidence="12">Seryl-tRNA(Ser/Sec) synthetase</fullName>
    </alternativeName>
</protein>
<dbReference type="PROSITE" id="PS50862">
    <property type="entry name" value="AA_TRNA_LIGASE_II"/>
    <property type="match status" value="1"/>
</dbReference>
<dbReference type="SUPFAM" id="SSF46589">
    <property type="entry name" value="tRNA-binding arm"/>
    <property type="match status" value="1"/>
</dbReference>
<comment type="pathway">
    <text evidence="2">Aminoacyl-tRNA biosynthesis; selenocysteinyl-tRNA(Sec) biosynthesis; L-seryl-tRNA(Sec) from L-serine and tRNA(Sec): step 1/1.</text>
</comment>
<dbReference type="PRINTS" id="PR00981">
    <property type="entry name" value="TRNASYNTHSER"/>
</dbReference>
<dbReference type="EMBL" id="CAJVPI010001450">
    <property type="protein sequence ID" value="CAG8613365.1"/>
    <property type="molecule type" value="Genomic_DNA"/>
</dbReference>
<comment type="subcellular location">
    <subcellularLocation>
        <location evidence="1">Cytoplasm</location>
    </subcellularLocation>
</comment>
<dbReference type="Proteomes" id="UP000789739">
    <property type="component" value="Unassembled WGS sequence"/>
</dbReference>
<evidence type="ECO:0000256" key="1">
    <source>
        <dbReference type="ARBA" id="ARBA00004496"/>
    </source>
</evidence>
<dbReference type="InterPro" id="IPR006195">
    <property type="entry name" value="aa-tRNA-synth_II"/>
</dbReference>
<feature type="compositionally biased region" description="Basic and acidic residues" evidence="17">
    <location>
        <begin position="328"/>
        <end position="338"/>
    </location>
</feature>
<evidence type="ECO:0000256" key="2">
    <source>
        <dbReference type="ARBA" id="ARBA00005045"/>
    </source>
</evidence>
<evidence type="ECO:0000256" key="11">
    <source>
        <dbReference type="ARBA" id="ARBA00031113"/>
    </source>
</evidence>
<dbReference type="OrthoDB" id="10264585at2759"/>
<accession>A0A9N9CUU0</accession>
<keyword evidence="7" id="KW-0547">Nucleotide-binding</keyword>
<keyword evidence="10" id="KW-0030">Aminoacyl-tRNA synthetase</keyword>
<evidence type="ECO:0000256" key="14">
    <source>
        <dbReference type="ARBA" id="ARBA00047929"/>
    </source>
</evidence>
<dbReference type="InterPro" id="IPR045864">
    <property type="entry name" value="aa-tRNA-synth_II/BPL/LPL"/>
</dbReference>
<comment type="similarity">
    <text evidence="3">Belongs to the class-II aminoacyl-tRNA synthetase family. Type-1 seryl-tRNA synthetase subfamily.</text>
</comment>
<comment type="caution">
    <text evidence="19">The sequence shown here is derived from an EMBL/GenBank/DDBJ whole genome shotgun (WGS) entry which is preliminary data.</text>
</comment>
<feature type="region of interest" description="Disordered" evidence="17">
    <location>
        <begin position="123"/>
        <end position="152"/>
    </location>
</feature>
<dbReference type="GO" id="GO:0005524">
    <property type="term" value="F:ATP binding"/>
    <property type="evidence" value="ECO:0007669"/>
    <property type="project" value="UniProtKB-KW"/>
</dbReference>
<evidence type="ECO:0000256" key="4">
    <source>
        <dbReference type="ARBA" id="ARBA00012840"/>
    </source>
</evidence>
<evidence type="ECO:0000256" key="9">
    <source>
        <dbReference type="ARBA" id="ARBA00022917"/>
    </source>
</evidence>
<evidence type="ECO:0000256" key="16">
    <source>
        <dbReference type="SAM" id="Coils"/>
    </source>
</evidence>
<evidence type="ECO:0000256" key="17">
    <source>
        <dbReference type="SAM" id="MobiDB-lite"/>
    </source>
</evidence>
<feature type="region of interest" description="Disordered" evidence="17">
    <location>
        <begin position="48"/>
        <end position="76"/>
    </location>
</feature>
<comment type="catalytic activity">
    <reaction evidence="15">
        <text>tRNA(Ser) + L-serine + ATP = L-seryl-tRNA(Ser) + AMP + diphosphate + H(+)</text>
        <dbReference type="Rhea" id="RHEA:12292"/>
        <dbReference type="Rhea" id="RHEA-COMP:9669"/>
        <dbReference type="Rhea" id="RHEA-COMP:9703"/>
        <dbReference type="ChEBI" id="CHEBI:15378"/>
        <dbReference type="ChEBI" id="CHEBI:30616"/>
        <dbReference type="ChEBI" id="CHEBI:33019"/>
        <dbReference type="ChEBI" id="CHEBI:33384"/>
        <dbReference type="ChEBI" id="CHEBI:78442"/>
        <dbReference type="ChEBI" id="CHEBI:78533"/>
        <dbReference type="ChEBI" id="CHEBI:456215"/>
        <dbReference type="EC" id="6.1.1.11"/>
    </reaction>
</comment>
<name>A0A9N9CUU0_9GLOM</name>
<gene>
    <name evidence="19" type="ORF">PBRASI_LOCUS8295</name>
</gene>
<keyword evidence="16" id="KW-0175">Coiled coil</keyword>
<evidence type="ECO:0000256" key="13">
    <source>
        <dbReference type="ARBA" id="ARBA00039158"/>
    </source>
</evidence>
<reference evidence="19" key="1">
    <citation type="submission" date="2021-06" db="EMBL/GenBank/DDBJ databases">
        <authorList>
            <person name="Kallberg Y."/>
            <person name="Tangrot J."/>
            <person name="Rosling A."/>
        </authorList>
    </citation>
    <scope>NUCLEOTIDE SEQUENCE</scope>
    <source>
        <strain evidence="19">BR232B</strain>
    </source>
</reference>
<dbReference type="InterPro" id="IPR010978">
    <property type="entry name" value="tRNA-bd_arm"/>
</dbReference>
<dbReference type="GO" id="GO:0004828">
    <property type="term" value="F:serine-tRNA ligase activity"/>
    <property type="evidence" value="ECO:0007669"/>
    <property type="project" value="UniProtKB-EC"/>
</dbReference>
<evidence type="ECO:0000256" key="10">
    <source>
        <dbReference type="ARBA" id="ARBA00023146"/>
    </source>
</evidence>
<organism evidence="19 20">
    <name type="scientific">Paraglomus brasilianum</name>
    <dbReference type="NCBI Taxonomy" id="144538"/>
    <lineage>
        <taxon>Eukaryota</taxon>
        <taxon>Fungi</taxon>
        <taxon>Fungi incertae sedis</taxon>
        <taxon>Mucoromycota</taxon>
        <taxon>Glomeromycotina</taxon>
        <taxon>Glomeromycetes</taxon>
        <taxon>Paraglomerales</taxon>
        <taxon>Paraglomeraceae</taxon>
        <taxon>Paraglomus</taxon>
    </lineage>
</organism>
<feature type="coiled-coil region" evidence="16">
    <location>
        <begin position="260"/>
        <end position="287"/>
    </location>
</feature>
<evidence type="ECO:0000313" key="20">
    <source>
        <dbReference type="Proteomes" id="UP000789739"/>
    </source>
</evidence>
<dbReference type="GO" id="GO:0005737">
    <property type="term" value="C:cytoplasm"/>
    <property type="evidence" value="ECO:0007669"/>
    <property type="project" value="UniProtKB-SubCell"/>
</dbReference>
<evidence type="ECO:0000256" key="6">
    <source>
        <dbReference type="ARBA" id="ARBA00022598"/>
    </source>
</evidence>
<dbReference type="InterPro" id="IPR002317">
    <property type="entry name" value="Ser-tRNA-ligase_type_1"/>
</dbReference>
<sequence>MAVNKTVIGDNFGGTMMDIDNVDLTLGATHKKVEWRLNNLLNDPDILNSTAPSANNNDEGQDTYSGQSHTSSTSNTQTIQFKIKSIEKYDDDIFDIEADSPITINGTQITFMDILGRKVISSANSSSTSSSPDNPPSPTFFPEVGQENQELNQEENKMVLLSEELLKIIEDNNQICQEAQNFGIKLPEIPSDALNYFQEEFFAFLDENQPLNSPHNSQINTKNENIRKKKLNIKENIYGIYNNNKKKLTEKKTGQTTSPKSELEKLKEEAKERINKILTDKDNLRNINLTILAEGKYQNWEKGIEGLASEKEVLAYVEAFLSALKETGAEEKEKDKNNKTGSNDNSQNSPENNLINDSTRRAINNLPLPAAKNFAKKKIRELFKKYKPDLEKIKERLEPRGISKKQLLTIKEKLIRQKELIKIINELRQKRNQLSQEGLKNAEKVKKIKEEIALSEKELKELETELSNLTSQLPNLPAPDTPTNEEGNKLIDRTEYQHTIQHNLTHEEILKKLALIDEEKSILLSGSKFAVYQGLGSELLHTLINFMRSENSKRGYRLFDTPYLVNAHNLYNTGQFHKFQDNLYKLEESNFYLLPTAEVSLVNLYQNQILTEEDLPLNLCAYSPCFRAERMAAGQENKGLIRLHQFHKVELVKIVKPKNSYQELEKLVADARHFLHLLKIPHRVIELCHEELGFTAAKTYDIEV</sequence>
<keyword evidence="6" id="KW-0436">Ligase</keyword>
<feature type="domain" description="Aminoacyl-transfer RNA synthetases class-II family profile" evidence="18">
    <location>
        <begin position="537"/>
        <end position="704"/>
    </location>
</feature>
<dbReference type="PANTHER" id="PTHR43697">
    <property type="entry name" value="SERYL-TRNA SYNTHETASE"/>
    <property type="match status" value="1"/>
</dbReference>
<dbReference type="EC" id="6.1.1.11" evidence="4"/>
<evidence type="ECO:0000256" key="12">
    <source>
        <dbReference type="ARBA" id="ARBA00033352"/>
    </source>
</evidence>
<feature type="region of interest" description="Disordered" evidence="17">
    <location>
        <begin position="328"/>
        <end position="358"/>
    </location>
</feature>
<proteinExistence type="inferred from homology"/>
<evidence type="ECO:0000256" key="15">
    <source>
        <dbReference type="ARBA" id="ARBA00048823"/>
    </source>
</evidence>
<keyword evidence="5" id="KW-0963">Cytoplasm</keyword>
<evidence type="ECO:0000259" key="18">
    <source>
        <dbReference type="PROSITE" id="PS50862"/>
    </source>
</evidence>
<evidence type="ECO:0000256" key="7">
    <source>
        <dbReference type="ARBA" id="ARBA00022741"/>
    </source>
</evidence>
<feature type="coiled-coil region" evidence="16">
    <location>
        <begin position="417"/>
        <end position="472"/>
    </location>
</feature>